<accession>A0A8J3VEL9</accession>
<dbReference type="Gene3D" id="3.40.50.12780">
    <property type="entry name" value="N-terminal domain of ligase-like"/>
    <property type="match status" value="1"/>
</dbReference>
<dbReference type="SUPFAM" id="SSF55469">
    <property type="entry name" value="FMN-dependent nitroreductase-like"/>
    <property type="match status" value="1"/>
</dbReference>
<evidence type="ECO:0000259" key="3">
    <source>
        <dbReference type="PROSITE" id="PS50075"/>
    </source>
</evidence>
<dbReference type="Gene3D" id="3.30.300.30">
    <property type="match status" value="1"/>
</dbReference>
<organism evidence="4 5">
    <name type="scientific">Rhizocola hellebori</name>
    <dbReference type="NCBI Taxonomy" id="1392758"/>
    <lineage>
        <taxon>Bacteria</taxon>
        <taxon>Bacillati</taxon>
        <taxon>Actinomycetota</taxon>
        <taxon>Actinomycetes</taxon>
        <taxon>Micromonosporales</taxon>
        <taxon>Micromonosporaceae</taxon>
        <taxon>Rhizocola</taxon>
    </lineage>
</organism>
<dbReference type="InterPro" id="IPR009081">
    <property type="entry name" value="PP-bd_ACP"/>
</dbReference>
<dbReference type="PROSITE" id="PS50075">
    <property type="entry name" value="CARRIER"/>
    <property type="match status" value="1"/>
</dbReference>
<keyword evidence="2" id="KW-0597">Phosphoprotein</keyword>
<name>A0A8J3VEL9_9ACTN</name>
<evidence type="ECO:0000256" key="1">
    <source>
        <dbReference type="ARBA" id="ARBA00022450"/>
    </source>
</evidence>
<dbReference type="NCBIfam" id="TIGR03605">
    <property type="entry name" value="antibiot_sagB"/>
    <property type="match status" value="1"/>
</dbReference>
<dbReference type="SUPFAM" id="SSF56801">
    <property type="entry name" value="Acetyl-CoA synthetase-like"/>
    <property type="match status" value="1"/>
</dbReference>
<dbReference type="Gene3D" id="3.40.109.10">
    <property type="entry name" value="NADH Oxidase"/>
    <property type="match status" value="1"/>
</dbReference>
<dbReference type="InterPro" id="IPR042099">
    <property type="entry name" value="ANL_N_sf"/>
</dbReference>
<dbReference type="InterPro" id="IPR036736">
    <property type="entry name" value="ACP-like_sf"/>
</dbReference>
<dbReference type="Pfam" id="PF00550">
    <property type="entry name" value="PP-binding"/>
    <property type="match status" value="1"/>
</dbReference>
<dbReference type="InterPro" id="IPR045851">
    <property type="entry name" value="AMP-bd_C_sf"/>
</dbReference>
<evidence type="ECO:0000313" key="5">
    <source>
        <dbReference type="Proteomes" id="UP000612899"/>
    </source>
</evidence>
<dbReference type="GO" id="GO:0016491">
    <property type="term" value="F:oxidoreductase activity"/>
    <property type="evidence" value="ECO:0007669"/>
    <property type="project" value="InterPro"/>
</dbReference>
<comment type="caution">
    <text evidence="4">The sequence shown here is derived from an EMBL/GenBank/DDBJ whole genome shotgun (WGS) entry which is preliminary data.</text>
</comment>
<evidence type="ECO:0000256" key="2">
    <source>
        <dbReference type="ARBA" id="ARBA00022553"/>
    </source>
</evidence>
<keyword evidence="1" id="KW-0596">Phosphopantetheine</keyword>
<dbReference type="AlphaFoldDB" id="A0A8J3VEL9"/>
<feature type="domain" description="Carrier" evidence="3">
    <location>
        <begin position="515"/>
        <end position="590"/>
    </location>
</feature>
<reference evidence="4" key="1">
    <citation type="submission" date="2021-01" db="EMBL/GenBank/DDBJ databases">
        <title>Whole genome shotgun sequence of Rhizocola hellebori NBRC 109834.</title>
        <authorList>
            <person name="Komaki H."/>
            <person name="Tamura T."/>
        </authorList>
    </citation>
    <scope>NUCLEOTIDE SEQUENCE</scope>
    <source>
        <strain evidence="4">NBRC 109834</strain>
    </source>
</reference>
<dbReference type="InterPro" id="IPR020051">
    <property type="entry name" value="SagB-type_dehydrogenase"/>
</dbReference>
<dbReference type="InterPro" id="IPR025110">
    <property type="entry name" value="AMP-bd_C"/>
</dbReference>
<dbReference type="Pfam" id="PF13193">
    <property type="entry name" value="AMP-binding_C"/>
    <property type="match status" value="1"/>
</dbReference>
<sequence>MDTMNSAVAAMVSPSQANLWQRVNQTPEVPATTPAALLLDIASRRADRPAVITGQRELTYAELLGLAQTVAAHAPGPVVICVEPGWEQVVAVVAALVGGQRFVVASPDASQSARWGQLASMPGGLVLTQSWLENRLRWPEGTQRICLDSVQPERSEARQQLVDPASVACLAPHPITHDGLATPITDLIERFGLGHDDRLLAVCPLGDEVSIAAILMMLLSGGAVVVPDDIDLRTPAVWVDLMLEHRVTVWHSPPALAGLLAEHLHQRGDDRPEQLRIVMLGGEPFPLSLAGWLRRALGDQPRLVNLGPGAGAGIWSTCYELDEPDARRGHLPIGAPLAATSTYILSDAQLPCPAWVNGRLHLGGRLLAPSDQDPTEAMGETVVRTVHSGRLLPNGVLELGGEDDTRITVSGHTFNLRDIEAALATHEDVLHAAAVAAGESSVAFVKVAPGRQATGPQLLDYLRTKMSPYLLPERIETVGSFPLTPSGRIDRAALAARVETHPATTTTPAPIALGVTNSDLIERACALAAQILDVADVAPDMNLFDVGATSVQLVRIAVRAEVELKIKVDVEELLRFPSIGVLVSSGRPEGDAIDASQWIDEGVIFDPLERIAFKERRPGVRHQLTEVAGIPLADGETGDLARRRTHRRFQIEQPVPQQALAHLLGHLRRLDDADEPKYAYPSAGSLYPVQAYLTVNAGRVEGIDEGSYYYHPELHRIIPLAPGAQVDAKAHAWVNQAAARDAAFSLYLVADQDAIAPMYGTRSRDYALIEAGAMCQLLMGAAAGCGLGLCPVGEMDDTVLREPLRLKESHALLHTLLGGLPAELDTAEAEMLARMGSR</sequence>
<evidence type="ECO:0000313" key="4">
    <source>
        <dbReference type="EMBL" id="GIH03446.1"/>
    </source>
</evidence>
<dbReference type="CDD" id="cd02142">
    <property type="entry name" value="McbC_SagB-like_oxidoreductase"/>
    <property type="match status" value="1"/>
</dbReference>
<dbReference type="PANTHER" id="PTHR44845">
    <property type="entry name" value="CARRIER DOMAIN-CONTAINING PROTEIN"/>
    <property type="match status" value="1"/>
</dbReference>
<dbReference type="Proteomes" id="UP000612899">
    <property type="component" value="Unassembled WGS sequence"/>
</dbReference>
<proteinExistence type="predicted"/>
<dbReference type="Pfam" id="PF00881">
    <property type="entry name" value="Nitroreductase"/>
    <property type="match status" value="1"/>
</dbReference>
<gene>
    <name evidence="4" type="ORF">Rhe02_15130</name>
</gene>
<dbReference type="EMBL" id="BONY01000007">
    <property type="protein sequence ID" value="GIH03446.1"/>
    <property type="molecule type" value="Genomic_DNA"/>
</dbReference>
<dbReference type="InterPro" id="IPR000415">
    <property type="entry name" value="Nitroreductase-like"/>
</dbReference>
<dbReference type="SUPFAM" id="SSF47336">
    <property type="entry name" value="ACP-like"/>
    <property type="match status" value="1"/>
</dbReference>
<dbReference type="Pfam" id="PF00501">
    <property type="entry name" value="AMP-binding"/>
    <property type="match status" value="1"/>
</dbReference>
<dbReference type="InterPro" id="IPR000873">
    <property type="entry name" value="AMP-dep_synth/lig_dom"/>
</dbReference>
<protein>
    <recommendedName>
        <fullName evidence="3">Carrier domain-containing protein</fullName>
    </recommendedName>
</protein>
<dbReference type="Gene3D" id="1.10.1200.10">
    <property type="entry name" value="ACP-like"/>
    <property type="match status" value="1"/>
</dbReference>
<dbReference type="InterPro" id="IPR029479">
    <property type="entry name" value="Nitroreductase"/>
</dbReference>
<dbReference type="PANTHER" id="PTHR44845:SF6">
    <property type="entry name" value="BETA-ALANINE-ACTIVATING ENZYME"/>
    <property type="match status" value="1"/>
</dbReference>
<keyword evidence="5" id="KW-1185">Reference proteome</keyword>